<dbReference type="InterPro" id="IPR035923">
    <property type="entry name" value="TT1751-like_sf"/>
</dbReference>
<keyword evidence="1" id="KW-0732">Signal</keyword>
<proteinExistence type="predicted"/>
<protein>
    <submittedName>
        <fullName evidence="3">Membrane protein</fullName>
    </submittedName>
</protein>
<evidence type="ECO:0000313" key="4">
    <source>
        <dbReference type="Proteomes" id="UP000034410"/>
    </source>
</evidence>
<dbReference type="CDD" id="cd14797">
    <property type="entry name" value="DUF302"/>
    <property type="match status" value="1"/>
</dbReference>
<evidence type="ECO:0000256" key="1">
    <source>
        <dbReference type="SAM" id="SignalP"/>
    </source>
</evidence>
<dbReference type="PATRIC" id="fig|1543721.4.peg.1284"/>
<name>A0A0F7JZC6_9GAMM</name>
<dbReference type="Proteomes" id="UP000034410">
    <property type="component" value="Chromosome"/>
</dbReference>
<feature type="chain" id="PRO_5002517730" evidence="1">
    <location>
        <begin position="21"/>
        <end position="150"/>
    </location>
</feature>
<keyword evidence="4" id="KW-1185">Reference proteome</keyword>
<organism evidence="3 4">
    <name type="scientific">Sedimenticola thiotaurini</name>
    <dbReference type="NCBI Taxonomy" id="1543721"/>
    <lineage>
        <taxon>Bacteria</taxon>
        <taxon>Pseudomonadati</taxon>
        <taxon>Pseudomonadota</taxon>
        <taxon>Gammaproteobacteria</taxon>
        <taxon>Chromatiales</taxon>
        <taxon>Sedimenticolaceae</taxon>
        <taxon>Sedimenticola</taxon>
    </lineage>
</organism>
<dbReference type="EMBL" id="CP011412">
    <property type="protein sequence ID" value="AKH20013.1"/>
    <property type="molecule type" value="Genomic_DNA"/>
</dbReference>
<accession>A0A0F7JZC6</accession>
<reference evidence="3 4" key="1">
    <citation type="journal article" date="2015" name="Genome Announc.">
        <title>Complete Genome Sequence of Sedimenticola thiotaurini Strain SIP-G1, a Polyphosphate- and Polyhydroxyalkanoate-Accumulating Sulfur-Oxidizing Gammaproteobacterium Isolated from Salt Marsh Sediments.</title>
        <authorList>
            <person name="Flood B.E."/>
            <person name="Jones D.S."/>
            <person name="Bailey J.V."/>
        </authorList>
    </citation>
    <scope>NUCLEOTIDE SEQUENCE [LARGE SCALE GENOMIC DNA]</scope>
    <source>
        <strain evidence="3 4">SIP-G1</strain>
    </source>
</reference>
<dbReference type="InterPro" id="IPR005180">
    <property type="entry name" value="DUF302"/>
</dbReference>
<dbReference type="KEGG" id="seds:AAY24_06215"/>
<dbReference type="SUPFAM" id="SSF103247">
    <property type="entry name" value="TT1751-like"/>
    <property type="match status" value="1"/>
</dbReference>
<dbReference type="AlphaFoldDB" id="A0A0F7JZC6"/>
<dbReference type="PANTHER" id="PTHR38342">
    <property type="entry name" value="SLR5037 PROTEIN"/>
    <property type="match status" value="1"/>
</dbReference>
<gene>
    <name evidence="3" type="ORF">AAY24_06215</name>
</gene>
<dbReference type="Pfam" id="PF03625">
    <property type="entry name" value="DUF302"/>
    <property type="match status" value="1"/>
</dbReference>
<feature type="domain" description="DUF302" evidence="2">
    <location>
        <begin position="55"/>
        <end position="117"/>
    </location>
</feature>
<dbReference type="OrthoDB" id="9799367at2"/>
<evidence type="ECO:0000259" key="2">
    <source>
        <dbReference type="Pfam" id="PF03625"/>
    </source>
</evidence>
<dbReference type="PANTHER" id="PTHR38342:SF2">
    <property type="entry name" value="INNER MEMBRANE OR EXPORTED"/>
    <property type="match status" value="1"/>
</dbReference>
<dbReference type="Gene3D" id="3.30.310.70">
    <property type="entry name" value="TT1751-like domain"/>
    <property type="match status" value="1"/>
</dbReference>
<dbReference type="RefSeq" id="WP_046858948.1">
    <property type="nucleotide sequence ID" value="NZ_CP011412.1"/>
</dbReference>
<feature type="signal peptide" evidence="1">
    <location>
        <begin position="1"/>
        <end position="20"/>
    </location>
</feature>
<evidence type="ECO:0000313" key="3">
    <source>
        <dbReference type="EMBL" id="AKH20013.1"/>
    </source>
</evidence>
<sequence length="150" mass="16432">MKKVLFAAFAFIWLSAPLSAADGVINVASEFGVEETANRLEAILTKKGMTVFNRIKHSDGAAKVGIELRKTELIIFGNPKVGSPLMACQQSVAIDLPQKALIWEDGDAKVWISYNDPRYLEQRHSIVGCQETLQKVEKALAGMTRAAATR</sequence>